<keyword evidence="8" id="KW-1185">Reference proteome</keyword>
<feature type="domain" description="Fatty acid hydroxylase" evidence="6">
    <location>
        <begin position="135"/>
        <end position="283"/>
    </location>
</feature>
<feature type="transmembrane region" description="Helical" evidence="5">
    <location>
        <begin position="128"/>
        <end position="148"/>
    </location>
</feature>
<comment type="subcellular location">
    <subcellularLocation>
        <location evidence="1">Membrane</location>
    </subcellularLocation>
</comment>
<organism evidence="7 8">
    <name type="scientific">Psychrosphaera ytuae</name>
    <dbReference type="NCBI Taxonomy" id="2820710"/>
    <lineage>
        <taxon>Bacteria</taxon>
        <taxon>Pseudomonadati</taxon>
        <taxon>Pseudomonadota</taxon>
        <taxon>Gammaproteobacteria</taxon>
        <taxon>Alteromonadales</taxon>
        <taxon>Pseudoalteromonadaceae</taxon>
        <taxon>Psychrosphaera</taxon>
    </lineage>
</organism>
<evidence type="ECO:0000259" key="6">
    <source>
        <dbReference type="Pfam" id="PF04116"/>
    </source>
</evidence>
<dbReference type="PANTHER" id="PTHR11863">
    <property type="entry name" value="STEROL DESATURASE"/>
    <property type="match status" value="1"/>
</dbReference>
<reference evidence="7" key="1">
    <citation type="submission" date="2021-03" db="EMBL/GenBank/DDBJ databases">
        <title>Description of Psychrosphaera ytuae sp. nov. isolated from deep sea sediment of South China Sea.</title>
        <authorList>
            <person name="Zhang J."/>
            <person name="Xu X.-D."/>
        </authorList>
    </citation>
    <scope>NUCLEOTIDE SEQUENCE</scope>
    <source>
        <strain evidence="7">MTZ26</strain>
    </source>
</reference>
<dbReference type="GO" id="GO:0016020">
    <property type="term" value="C:membrane"/>
    <property type="evidence" value="ECO:0007669"/>
    <property type="project" value="UniProtKB-SubCell"/>
</dbReference>
<dbReference type="AlphaFoldDB" id="A0A975DFY8"/>
<dbReference type="KEGG" id="psym:J1N51_05715"/>
<evidence type="ECO:0000313" key="8">
    <source>
        <dbReference type="Proteomes" id="UP000682739"/>
    </source>
</evidence>
<evidence type="ECO:0000256" key="4">
    <source>
        <dbReference type="ARBA" id="ARBA00023136"/>
    </source>
</evidence>
<dbReference type="RefSeq" id="WP_208832980.1">
    <property type="nucleotide sequence ID" value="NZ_CP072110.1"/>
</dbReference>
<proteinExistence type="predicted"/>
<evidence type="ECO:0000256" key="5">
    <source>
        <dbReference type="SAM" id="Phobius"/>
    </source>
</evidence>
<accession>A0A975DFY8</accession>
<dbReference type="GO" id="GO:0016491">
    <property type="term" value="F:oxidoreductase activity"/>
    <property type="evidence" value="ECO:0007669"/>
    <property type="project" value="InterPro"/>
</dbReference>
<evidence type="ECO:0000256" key="1">
    <source>
        <dbReference type="ARBA" id="ARBA00004370"/>
    </source>
</evidence>
<dbReference type="GO" id="GO:0008610">
    <property type="term" value="P:lipid biosynthetic process"/>
    <property type="evidence" value="ECO:0007669"/>
    <property type="project" value="InterPro"/>
</dbReference>
<feature type="transmembrane region" description="Helical" evidence="5">
    <location>
        <begin position="35"/>
        <end position="54"/>
    </location>
</feature>
<dbReference type="InterPro" id="IPR050307">
    <property type="entry name" value="Sterol_Desaturase_Related"/>
</dbReference>
<evidence type="ECO:0000256" key="2">
    <source>
        <dbReference type="ARBA" id="ARBA00022692"/>
    </source>
</evidence>
<keyword evidence="2 5" id="KW-0812">Transmembrane</keyword>
<dbReference type="Proteomes" id="UP000682739">
    <property type="component" value="Chromosome"/>
</dbReference>
<protein>
    <submittedName>
        <fullName evidence="7">Sterol desaturase family protein</fullName>
    </submittedName>
</protein>
<keyword evidence="3 5" id="KW-1133">Transmembrane helix</keyword>
<feature type="transmembrane region" description="Helical" evidence="5">
    <location>
        <begin position="212"/>
        <end position="232"/>
    </location>
</feature>
<feature type="transmembrane region" description="Helical" evidence="5">
    <location>
        <begin position="187"/>
        <end position="206"/>
    </location>
</feature>
<name>A0A975DFY8_9GAMM</name>
<dbReference type="EMBL" id="CP072110">
    <property type="protein sequence ID" value="QTH64945.1"/>
    <property type="molecule type" value="Genomic_DNA"/>
</dbReference>
<evidence type="ECO:0000256" key="3">
    <source>
        <dbReference type="ARBA" id="ARBA00022989"/>
    </source>
</evidence>
<dbReference type="GO" id="GO:0005506">
    <property type="term" value="F:iron ion binding"/>
    <property type="evidence" value="ECO:0007669"/>
    <property type="project" value="InterPro"/>
</dbReference>
<keyword evidence="4 5" id="KW-0472">Membrane</keyword>
<dbReference type="InterPro" id="IPR006694">
    <property type="entry name" value="Fatty_acid_hydroxylase"/>
</dbReference>
<feature type="transmembrane region" description="Helical" evidence="5">
    <location>
        <begin position="83"/>
        <end position="108"/>
    </location>
</feature>
<evidence type="ECO:0000313" key="7">
    <source>
        <dbReference type="EMBL" id="QTH64945.1"/>
    </source>
</evidence>
<gene>
    <name evidence="7" type="ORF">J1N51_05715</name>
</gene>
<sequence>MFSEIEFGLLWNIEWLQQAATSFLNHLTNPNKRLFWGYSLATLVFVAIVYWLEYKRTGQWQWRRAFGRDVLLSTSSKLDVKIWLLNIGIKLWLIAPLLIAVAPVAISVNNGLNFVFGPSAFKGVSDSTVMLTFTLVLFLLDDFSRFFLHWLMHKVPALWAIHKLHHSAEVLTPITVYRTHPIESWLYATRLMLVNGITIGLGVYLFSAQLSFYDIAGANVGVFIFNLFAANLRHSQVWLSWGTRVENWFISPAQHQIHHSQAIEHHDKNFGSALAVWDRLFGTLVSAKSVSGHHSQTDPKLTFGVSDFSPSNIWQAYVSPCKDAVTSSFLSTLLTKLLTRPQTKNVSKARKV</sequence>
<dbReference type="Pfam" id="PF04116">
    <property type="entry name" value="FA_hydroxylase"/>
    <property type="match status" value="1"/>
</dbReference>